<dbReference type="Pfam" id="PF00501">
    <property type="entry name" value="AMP-binding"/>
    <property type="match status" value="1"/>
</dbReference>
<dbReference type="InterPro" id="IPR025110">
    <property type="entry name" value="AMP-bd_C"/>
</dbReference>
<evidence type="ECO:0000313" key="5">
    <source>
        <dbReference type="EMBL" id="MBY04186.1"/>
    </source>
</evidence>
<dbReference type="InterPro" id="IPR000873">
    <property type="entry name" value="AMP-dep_synth/lig_dom"/>
</dbReference>
<dbReference type="SUPFAM" id="SSF56801">
    <property type="entry name" value="Acetyl-CoA synthetase-like"/>
    <property type="match status" value="1"/>
</dbReference>
<organism evidence="5">
    <name type="scientific">Ornithodoros turicata</name>
    <dbReference type="NCBI Taxonomy" id="34597"/>
    <lineage>
        <taxon>Eukaryota</taxon>
        <taxon>Metazoa</taxon>
        <taxon>Ecdysozoa</taxon>
        <taxon>Arthropoda</taxon>
        <taxon>Chelicerata</taxon>
        <taxon>Arachnida</taxon>
        <taxon>Acari</taxon>
        <taxon>Parasitiformes</taxon>
        <taxon>Ixodida</taxon>
        <taxon>Ixodoidea</taxon>
        <taxon>Argasidae</taxon>
        <taxon>Ornithodorinae</taxon>
        <taxon>Ornithodoros</taxon>
    </lineage>
</organism>
<evidence type="ECO:0000259" key="4">
    <source>
        <dbReference type="Pfam" id="PF13193"/>
    </source>
</evidence>
<accession>A0A2R5L3W7</accession>
<feature type="domain" description="AMP-binding enzyme C-terminal" evidence="4">
    <location>
        <begin position="437"/>
        <end position="517"/>
    </location>
</feature>
<evidence type="ECO:0000256" key="2">
    <source>
        <dbReference type="ARBA" id="ARBA00023140"/>
    </source>
</evidence>
<dbReference type="PANTHER" id="PTHR24096:SF422">
    <property type="entry name" value="BCDNA.GH02901"/>
    <property type="match status" value="1"/>
</dbReference>
<dbReference type="AlphaFoldDB" id="A0A2R5L3W7"/>
<dbReference type="Gene3D" id="3.30.300.30">
    <property type="match status" value="1"/>
</dbReference>
<dbReference type="PROSITE" id="PS00455">
    <property type="entry name" value="AMP_BINDING"/>
    <property type="match status" value="1"/>
</dbReference>
<reference evidence="5" key="1">
    <citation type="submission" date="2018-03" db="EMBL/GenBank/DDBJ databases">
        <title>The relapsing fever spirochete Borrelia turicatae persists in the highly oxidative environment of its soft-bodied tick vector.</title>
        <authorList>
            <person name="Bourret T.J."/>
            <person name="Boyle W.K."/>
            <person name="Valenzuela J.G."/>
            <person name="Oliveira F."/>
            <person name="Lopez J.E."/>
        </authorList>
    </citation>
    <scope>NUCLEOTIDE SEQUENCE</scope>
    <source>
        <strain evidence="5">Kansas strain/isolate</strain>
        <tissue evidence="5">Salivary glands</tissue>
    </source>
</reference>
<dbReference type="InterPro" id="IPR042099">
    <property type="entry name" value="ANL_N_sf"/>
</dbReference>
<comment type="subcellular location">
    <subcellularLocation>
        <location evidence="1">Peroxisome</location>
    </subcellularLocation>
</comment>
<evidence type="ECO:0000256" key="1">
    <source>
        <dbReference type="ARBA" id="ARBA00004275"/>
    </source>
</evidence>
<evidence type="ECO:0000259" key="3">
    <source>
        <dbReference type="Pfam" id="PF00501"/>
    </source>
</evidence>
<dbReference type="EMBL" id="GGLE01000060">
    <property type="protein sequence ID" value="MBY04186.1"/>
    <property type="molecule type" value="Transcribed_RNA"/>
</dbReference>
<dbReference type="InterPro" id="IPR045851">
    <property type="entry name" value="AMP-bd_C_sf"/>
</dbReference>
<dbReference type="Pfam" id="PF13193">
    <property type="entry name" value="AMP-binding_C"/>
    <property type="match status" value="1"/>
</dbReference>
<keyword evidence="2" id="KW-0576">Peroxisome</keyword>
<dbReference type="InterPro" id="IPR020845">
    <property type="entry name" value="AMP-binding_CS"/>
</dbReference>
<sequence>MRAQVKDGIIYSPYPGFEIRNCSFYQILKECMTKYANKKLAVDGNIEMCGSEILRSAELCAACLQQHGILPRDFICVHFLTGLNNLVVMLGALSSGATVVLSSPTFTTRELLYQLTDTGAPYIITDRHNAQKVREALERFPIKKAFSVDDVPGFTSLNDCAMDGTFKEHEVADSSEEVLAILYSSGSTGLPKGMNITHRNFYCSLHTLKNLNLVAEDDVHMAWSPITHVSGFGLTLKSLLLGARCIIEEPSTPVHDIVKSANLHKVTFWAGFPVKLQVLMNEMEKQRLRLNPVKKLAIGGTSVPDALGHRLVKVFHPTTLINAYGQSETMGLLTSTPVGEVTYSNVGVPTANNQVKIIDPETGMMLGCGERGEICARTPAMMKGYFRRPEATEAAMTPDGWLRTGDAGYYDQDGRLHVADRLKEMIKCLDMQCAPAELEEILLSHEAIAEACVVGVPHSDYGEAPRAFVVLKHPHKQEEVSIVQQLQDLVAKQTAVYKHLYGGVFVLETLPKTGNGKIDRKQLRMTCKAAAD</sequence>
<name>A0A2R5L3W7_9ACAR</name>
<dbReference type="Gene3D" id="3.40.50.12780">
    <property type="entry name" value="N-terminal domain of ligase-like"/>
    <property type="match status" value="1"/>
</dbReference>
<dbReference type="PANTHER" id="PTHR24096">
    <property type="entry name" value="LONG-CHAIN-FATTY-ACID--COA LIGASE"/>
    <property type="match status" value="1"/>
</dbReference>
<feature type="domain" description="AMP-dependent synthetase/ligase" evidence="3">
    <location>
        <begin position="33"/>
        <end position="386"/>
    </location>
</feature>
<protein>
    <submittedName>
        <fullName evidence="5">Putative acyl-coa synthetase</fullName>
    </submittedName>
</protein>
<dbReference type="GO" id="GO:0016405">
    <property type="term" value="F:CoA-ligase activity"/>
    <property type="evidence" value="ECO:0007669"/>
    <property type="project" value="TreeGrafter"/>
</dbReference>
<proteinExistence type="predicted"/>
<dbReference type="GO" id="GO:0005777">
    <property type="term" value="C:peroxisome"/>
    <property type="evidence" value="ECO:0007669"/>
    <property type="project" value="UniProtKB-SubCell"/>
</dbReference>